<organism evidence="2 3">
    <name type="scientific">Thelonectria olida</name>
    <dbReference type="NCBI Taxonomy" id="1576542"/>
    <lineage>
        <taxon>Eukaryota</taxon>
        <taxon>Fungi</taxon>
        <taxon>Dikarya</taxon>
        <taxon>Ascomycota</taxon>
        <taxon>Pezizomycotina</taxon>
        <taxon>Sordariomycetes</taxon>
        <taxon>Hypocreomycetidae</taxon>
        <taxon>Hypocreales</taxon>
        <taxon>Nectriaceae</taxon>
        <taxon>Thelonectria</taxon>
    </lineage>
</organism>
<sequence>MDAPPPYDPRAAQAGPANTSDEPPPFDPSAAFVHLNLTSGPADPEPDTCLVHLKLLFSFQNLKEDVGYTDGLWGLWDTRAEGHMMVTDEGEVVESIEVNSNLKDDKQRLLTLSKIREKRWAIFVARAVDRYEAWWNSLTEGPRLAEGDMDIPNSPAYAEFPNGHDIEYWKTRTLPPLDVLMVYHSHMLNPYNFLEDCLRAGYGRFWRSGMPWELVNSAIDASFNYNVTDEDKARWVAQTGRSWENTDDPIVKSISCPVCSKNIDIPWTTCGLDEHPKTTEFPGLIGSGYGDGKLYTNCPSCTTRINKEFLSVAKFCKDARDLLVNYCPMPGTVINPTDGEPAVFTPTRIQERNPQTFPNRMIQMALRIQIQEFVDKPSPNNPPTMDHIRGMVEEAINQQKTLRIIEQPPRIRMLRLPPLSRLCVRKMMSRYWENFSPFALDLCGAVMRQGIFAEKMCKIDWLHSPTARDTMERLIKKYKRFLLIMSKFPTKIAVPTLDVDLAWHTHQLSPSAYYAYTKAVVKKFTRHDDKVDEGKLEEAFEWTSKAYQENYDEVYSECTCWYCESVRTSHISSIGRVLGMSGNEKISEAFHTSGAANMCPPDNSAHMSAHNAVKTNDYLSSMKQQVANHHAEIHQRRLEENYQKACKRAEKKGRKLPPRDQYYEHWGYSYYMYGPWMYPLYFTPGMYYAWDPGYTASGAGSGGWAACATGSCGGGVAAGSCGGAGGGCAAGGCGSGGGGCGGGGGGGCGGGGGGGGCGGGGGGC</sequence>
<gene>
    <name evidence="2" type="ORF">B0T10DRAFT_539728</name>
</gene>
<dbReference type="EMBL" id="JAGPYM010000018">
    <property type="protein sequence ID" value="KAH6885411.1"/>
    <property type="molecule type" value="Genomic_DNA"/>
</dbReference>
<dbReference type="InterPro" id="IPR009836">
    <property type="entry name" value="GRDP-like"/>
</dbReference>
<protein>
    <submittedName>
        <fullName evidence="2">Uncharacterized protein</fullName>
    </submittedName>
</protein>
<proteinExistence type="predicted"/>
<dbReference type="OrthoDB" id="2684236at2759"/>
<dbReference type="Pfam" id="PF07173">
    <property type="entry name" value="GRDP-like"/>
    <property type="match status" value="1"/>
</dbReference>
<dbReference type="PANTHER" id="PTHR34365:SF7">
    <property type="entry name" value="GLYCINE-RICH DOMAIN-CONTAINING PROTEIN 1"/>
    <property type="match status" value="1"/>
</dbReference>
<dbReference type="PANTHER" id="PTHR34365">
    <property type="entry name" value="ENOLASE (DUF1399)"/>
    <property type="match status" value="1"/>
</dbReference>
<evidence type="ECO:0000313" key="2">
    <source>
        <dbReference type="EMBL" id="KAH6885411.1"/>
    </source>
</evidence>
<dbReference type="Proteomes" id="UP000777438">
    <property type="component" value="Unassembled WGS sequence"/>
</dbReference>
<feature type="region of interest" description="Disordered" evidence="1">
    <location>
        <begin position="1"/>
        <end position="28"/>
    </location>
</feature>
<name>A0A9P8W1R9_9HYPO</name>
<comment type="caution">
    <text evidence="2">The sequence shown here is derived from an EMBL/GenBank/DDBJ whole genome shotgun (WGS) entry which is preliminary data.</text>
</comment>
<dbReference type="AlphaFoldDB" id="A0A9P8W1R9"/>
<evidence type="ECO:0000313" key="3">
    <source>
        <dbReference type="Proteomes" id="UP000777438"/>
    </source>
</evidence>
<reference evidence="2 3" key="1">
    <citation type="journal article" date="2021" name="Nat. Commun.">
        <title>Genetic determinants of endophytism in the Arabidopsis root mycobiome.</title>
        <authorList>
            <person name="Mesny F."/>
            <person name="Miyauchi S."/>
            <person name="Thiergart T."/>
            <person name="Pickel B."/>
            <person name="Atanasova L."/>
            <person name="Karlsson M."/>
            <person name="Huettel B."/>
            <person name="Barry K.W."/>
            <person name="Haridas S."/>
            <person name="Chen C."/>
            <person name="Bauer D."/>
            <person name="Andreopoulos W."/>
            <person name="Pangilinan J."/>
            <person name="LaButti K."/>
            <person name="Riley R."/>
            <person name="Lipzen A."/>
            <person name="Clum A."/>
            <person name="Drula E."/>
            <person name="Henrissat B."/>
            <person name="Kohler A."/>
            <person name="Grigoriev I.V."/>
            <person name="Martin F.M."/>
            <person name="Hacquard S."/>
        </authorList>
    </citation>
    <scope>NUCLEOTIDE SEQUENCE [LARGE SCALE GENOMIC DNA]</scope>
    <source>
        <strain evidence="2 3">MPI-CAGE-CH-0241</strain>
    </source>
</reference>
<accession>A0A9P8W1R9</accession>
<keyword evidence="3" id="KW-1185">Reference proteome</keyword>
<evidence type="ECO:0000256" key="1">
    <source>
        <dbReference type="SAM" id="MobiDB-lite"/>
    </source>
</evidence>